<feature type="region of interest" description="Disordered" evidence="1">
    <location>
        <begin position="359"/>
        <end position="378"/>
    </location>
</feature>
<accession>A0ABR4BBI6</accession>
<dbReference type="EMBL" id="JBHFEH010000013">
    <property type="protein sequence ID" value="KAL2055020.1"/>
    <property type="molecule type" value="Genomic_DNA"/>
</dbReference>
<proteinExistence type="predicted"/>
<evidence type="ECO:0000313" key="2">
    <source>
        <dbReference type="EMBL" id="KAL2055020.1"/>
    </source>
</evidence>
<gene>
    <name evidence="2" type="ORF">ABVK25_004842</name>
</gene>
<evidence type="ECO:0000256" key="1">
    <source>
        <dbReference type="SAM" id="MobiDB-lite"/>
    </source>
</evidence>
<protein>
    <submittedName>
        <fullName evidence="2">Uncharacterized protein</fullName>
    </submittedName>
</protein>
<reference evidence="2 3" key="1">
    <citation type="submission" date="2024-09" db="EMBL/GenBank/DDBJ databases">
        <title>Rethinking Asexuality: The Enigmatic Case of Functional Sexual Genes in Lepraria (Stereocaulaceae).</title>
        <authorList>
            <person name="Doellman M."/>
            <person name="Sun Y."/>
            <person name="Barcenas-Pena A."/>
            <person name="Lumbsch H.T."/>
            <person name="Grewe F."/>
        </authorList>
    </citation>
    <scope>NUCLEOTIDE SEQUENCE [LARGE SCALE GENOMIC DNA]</scope>
    <source>
        <strain evidence="2 3">Grewe 0041</strain>
    </source>
</reference>
<dbReference type="Proteomes" id="UP001590951">
    <property type="component" value="Unassembled WGS sequence"/>
</dbReference>
<evidence type="ECO:0000313" key="3">
    <source>
        <dbReference type="Proteomes" id="UP001590951"/>
    </source>
</evidence>
<organism evidence="2 3">
    <name type="scientific">Lepraria finkii</name>
    <dbReference type="NCBI Taxonomy" id="1340010"/>
    <lineage>
        <taxon>Eukaryota</taxon>
        <taxon>Fungi</taxon>
        <taxon>Dikarya</taxon>
        <taxon>Ascomycota</taxon>
        <taxon>Pezizomycotina</taxon>
        <taxon>Lecanoromycetes</taxon>
        <taxon>OSLEUM clade</taxon>
        <taxon>Lecanoromycetidae</taxon>
        <taxon>Lecanorales</taxon>
        <taxon>Lecanorineae</taxon>
        <taxon>Stereocaulaceae</taxon>
        <taxon>Lepraria</taxon>
    </lineage>
</organism>
<comment type="caution">
    <text evidence="2">The sequence shown here is derived from an EMBL/GenBank/DDBJ whole genome shotgun (WGS) entry which is preliminary data.</text>
</comment>
<name>A0ABR4BBI6_9LECA</name>
<keyword evidence="3" id="KW-1185">Reference proteome</keyword>
<sequence length="402" mass="45219">MAMSPDTRSPYTFLQTLCEIERLVATRAKMIDAYVDVFSIGKIIIQKINILITSNVVVSKTNCLINIERLAEVSLKIREGTHFLKEGMEHTRDRVECHLLDGNVLCKIMELKLDVLINMATSDTESDRFYLSDRLAELARKMMDFKIHSVISAKCCTLMKLSELGRSRSARRASQSSEDDEVVVVMTPDESDFASSIVSTRETSSEEQARDLQNSFQKADIDKTIMSLEITNRDDRIHQLETEIAGYKTHSGEGLVTAVSELATMLAAAEKFKKDQAITMEDFVSTNSNLSDENCRLKNELKAARKALGQLETSVRNTTIPLPPPKSDFNFREQALGEPLAEHPPRLAEKAMAISPEWQRPTNYSSLPKRSFTRSRESAGNRVYTFGKPNGKYCCNGRKTLN</sequence>